<dbReference type="InterPro" id="IPR011041">
    <property type="entry name" value="Quinoprot_gluc/sorb_DH_b-prop"/>
</dbReference>
<reference evidence="2 3" key="1">
    <citation type="submission" date="2018-03" db="EMBL/GenBank/DDBJ databases">
        <title>Cross-interface Injection: A General Nanoliter Liquid Handling Method Applied to Single Cells Genome Amplification Automated Nanoliter Liquid Handling Applied to Single Cell Multiple Displacement Amplification.</title>
        <authorList>
            <person name="Yun J."/>
            <person name="Xu P."/>
            <person name="Xu J."/>
            <person name="Dai X."/>
            <person name="Wang Y."/>
            <person name="Zheng X."/>
            <person name="Cao C."/>
            <person name="Yi Q."/>
            <person name="Zhu Y."/>
            <person name="Wang L."/>
            <person name="Dong Z."/>
            <person name="Huang Y."/>
            <person name="Huang L."/>
            <person name="Du W."/>
        </authorList>
    </citation>
    <scope>NUCLEOTIDE SEQUENCE [LARGE SCALE GENOMIC DNA]</scope>
    <source>
        <strain evidence="2 3">Z-D1-2</strain>
    </source>
</reference>
<dbReference type="Proteomes" id="UP000240608">
    <property type="component" value="Unassembled WGS sequence"/>
</dbReference>
<proteinExistence type="predicted"/>
<dbReference type="PANTHER" id="PTHR33546:SF1">
    <property type="entry name" value="LARGE, MULTIFUNCTIONAL SECRETED PROTEIN"/>
    <property type="match status" value="1"/>
</dbReference>
<gene>
    <name evidence="2" type="ORF">C9994_09525</name>
</gene>
<feature type="domain" description="Pyrroloquinoline quinone-dependent pyranose dehydrogenase beta-propeller" evidence="1">
    <location>
        <begin position="67"/>
        <end position="404"/>
    </location>
</feature>
<sequence length="407" mass="45630">MKITKEPRNSSMYALLTKVQLSAFIFTFVLSFSGYSQSKEASVTSIDGHIFQPTAVKATDERVKNLKVPEGYKVEVFAKDLNQPRIIDVADDGTVYLTRREDFDLMMLKDTNGDGKADTQKTIWKKDQLHGMDVDGDKIYLITVNKVYVANRKADGSIDEPKMIIDGLPEAGQHPNRTLAVGPDNKLYVSVGSTCNACGETSEKNATLLRADKDGKNVEIYAKGLRNTIGFDWYPVTGELYGMDHGIDWLGDEDQKEELNKLEEGNNYGWPYIYADSKYNPADKPPKMSYEAYAKKSTEPEFLLTAHAAPMEMVFYKGKMFPQKDKNSAFLALHGSWNREKPVGYKVVKIVFEDGRPTGFEDFLTGFLVENEKSQFGRPVGIAEHTDGSLLITDDSGGMVYRVSYKN</sequence>
<organism evidence="2 3">
    <name type="scientific">Marivirga lumbricoides</name>
    <dbReference type="NCBI Taxonomy" id="1046115"/>
    <lineage>
        <taxon>Bacteria</taxon>
        <taxon>Pseudomonadati</taxon>
        <taxon>Bacteroidota</taxon>
        <taxon>Cytophagia</taxon>
        <taxon>Cytophagales</taxon>
        <taxon>Marivirgaceae</taxon>
        <taxon>Marivirga</taxon>
    </lineage>
</organism>
<evidence type="ECO:0000313" key="2">
    <source>
        <dbReference type="EMBL" id="PTB95953.1"/>
    </source>
</evidence>
<accession>A0A2T4DQ57</accession>
<dbReference type="InterPro" id="IPR011042">
    <property type="entry name" value="6-blade_b-propeller_TolB-like"/>
</dbReference>
<comment type="caution">
    <text evidence="2">The sequence shown here is derived from an EMBL/GenBank/DDBJ whole genome shotgun (WGS) entry which is preliminary data.</text>
</comment>
<evidence type="ECO:0000313" key="3">
    <source>
        <dbReference type="Proteomes" id="UP000240608"/>
    </source>
</evidence>
<protein>
    <submittedName>
        <fullName evidence="2">Oxidoreductase</fullName>
    </submittedName>
</protein>
<dbReference type="InterPro" id="IPR054539">
    <property type="entry name" value="Beta-prop_PDH"/>
</dbReference>
<dbReference type="Gene3D" id="2.120.10.30">
    <property type="entry name" value="TolB, C-terminal domain"/>
    <property type="match status" value="1"/>
</dbReference>
<evidence type="ECO:0000259" key="1">
    <source>
        <dbReference type="Pfam" id="PF22807"/>
    </source>
</evidence>
<dbReference type="PANTHER" id="PTHR33546">
    <property type="entry name" value="LARGE, MULTIFUNCTIONAL SECRETED PROTEIN-RELATED"/>
    <property type="match status" value="1"/>
</dbReference>
<dbReference type="Pfam" id="PF22807">
    <property type="entry name" value="TrAA12"/>
    <property type="match status" value="1"/>
</dbReference>
<dbReference type="AlphaFoldDB" id="A0A2T4DQ57"/>
<name>A0A2T4DQ57_9BACT</name>
<dbReference type="EMBL" id="PYVU01000075">
    <property type="protein sequence ID" value="PTB95953.1"/>
    <property type="molecule type" value="Genomic_DNA"/>
</dbReference>
<dbReference type="SUPFAM" id="SSF50952">
    <property type="entry name" value="Soluble quinoprotein glucose dehydrogenase"/>
    <property type="match status" value="1"/>
</dbReference>